<dbReference type="InterPro" id="IPR036005">
    <property type="entry name" value="Creatinase/aminopeptidase-like"/>
</dbReference>
<feature type="domain" description="Peptidase M24" evidence="2">
    <location>
        <begin position="299"/>
        <end position="508"/>
    </location>
</feature>
<name>A0A7X1PK79_9PSED</name>
<dbReference type="CDD" id="cd01066">
    <property type="entry name" value="APP_MetAP"/>
    <property type="match status" value="1"/>
</dbReference>
<feature type="domain" description="Creatinase N-terminal" evidence="3">
    <location>
        <begin position="159"/>
        <end position="236"/>
    </location>
</feature>
<evidence type="ECO:0000256" key="1">
    <source>
        <dbReference type="SAM" id="MobiDB-lite"/>
    </source>
</evidence>
<dbReference type="AlphaFoldDB" id="A0A7X1PK79"/>
<proteinExistence type="predicted"/>
<dbReference type="PANTHER" id="PTHR46112">
    <property type="entry name" value="AMINOPEPTIDASE"/>
    <property type="match status" value="1"/>
</dbReference>
<dbReference type="Pfam" id="PF01321">
    <property type="entry name" value="Creatinase_N"/>
    <property type="match status" value="1"/>
</dbReference>
<dbReference type="Gene3D" id="3.40.350.10">
    <property type="entry name" value="Creatinase/prolidase N-terminal domain"/>
    <property type="match status" value="1"/>
</dbReference>
<reference evidence="4 5" key="1">
    <citation type="submission" date="2019-10" db="EMBL/GenBank/DDBJ databases">
        <title>Pseudomonas dajingensis sp. nov., isolated from the profound head ulcers of farmed Murray cod (Maccullochella peelii peelii).</title>
        <authorList>
            <person name="Liu Y."/>
        </authorList>
    </citation>
    <scope>NUCLEOTIDE SEQUENCE [LARGE SCALE GENOMIC DNA]</scope>
    <source>
        <strain evidence="4 5">MC042</strain>
    </source>
</reference>
<comment type="caution">
    <text evidence="4">The sequence shown here is derived from an EMBL/GenBank/DDBJ whole genome shotgun (WGS) entry which is preliminary data.</text>
</comment>
<feature type="compositionally biased region" description="Basic residues" evidence="1">
    <location>
        <begin position="60"/>
        <end position="70"/>
    </location>
</feature>
<accession>A0A7X1PK79</accession>
<dbReference type="Pfam" id="PF00557">
    <property type="entry name" value="Peptidase_M24"/>
    <property type="match status" value="1"/>
</dbReference>
<dbReference type="SUPFAM" id="SSF53092">
    <property type="entry name" value="Creatinase/prolidase N-terminal domain"/>
    <property type="match status" value="1"/>
</dbReference>
<evidence type="ECO:0000259" key="3">
    <source>
        <dbReference type="Pfam" id="PF01321"/>
    </source>
</evidence>
<evidence type="ECO:0000313" key="5">
    <source>
        <dbReference type="Proteomes" id="UP000486534"/>
    </source>
</evidence>
<dbReference type="Gene3D" id="3.90.230.10">
    <property type="entry name" value="Creatinase/methionine aminopeptidase superfamily"/>
    <property type="match status" value="1"/>
</dbReference>
<dbReference type="InterPro" id="IPR000587">
    <property type="entry name" value="Creatinase_N"/>
</dbReference>
<evidence type="ECO:0000259" key="2">
    <source>
        <dbReference type="Pfam" id="PF00557"/>
    </source>
</evidence>
<dbReference type="SUPFAM" id="SSF55920">
    <property type="entry name" value="Creatinase/aminopeptidase"/>
    <property type="match status" value="1"/>
</dbReference>
<dbReference type="EMBL" id="WHUV01000001">
    <property type="protein sequence ID" value="MQA53540.1"/>
    <property type="molecule type" value="Genomic_DNA"/>
</dbReference>
<dbReference type="PANTHER" id="PTHR46112:SF2">
    <property type="entry name" value="XAA-PRO AMINOPEPTIDASE P-RELATED"/>
    <property type="match status" value="1"/>
</dbReference>
<feature type="compositionally biased region" description="Pro residues" evidence="1">
    <location>
        <begin position="132"/>
        <end position="143"/>
    </location>
</feature>
<evidence type="ECO:0000313" key="4">
    <source>
        <dbReference type="EMBL" id="MQA53540.1"/>
    </source>
</evidence>
<dbReference type="Proteomes" id="UP000486534">
    <property type="component" value="Unassembled WGS sequence"/>
</dbReference>
<sequence>MPDRRCQRGPGRLPQRPQGTGAADVRRPDGDPPGRPAGLWPVAGSPGAGQHPVVPEPQWHRPRAVRRRQFQPRLRPIHDRPARPGPRPGLQPRGGAVRRPRPLGFHRCPGLRHPLRARPVPVADRPGQRPGLPRPARPGPLPRCPRELVMIQDREYLARRQRLQHLLVRQGARHFVATASDSIYYLCGASFEALERPFFLILSTNGELRFIVPLLERDHLKKARVIDPEQIHCYRDYPAPDGQCWRSALLEYSGLEPGFIFEDSCPSALAQFLGELGGRHQSLVERLRQVKSPDEIQMIRHAARYADQGVRELLRQSYYGATVAEGFARNSKVMQAIIRETPDWDALSTRVLMVSFPAPLSAKPHSVPAVDDRLLEGPHVALVLTRVNGYAAESERTYFTAPPRPEERQLFDLMVRARQLGLSLLRPGRPCAEIDARVNQFLAAQGMGDPQQRLHRIGHGFGLGNHEGPWLAEGSEDVLEAGMVVSIEPGLYIEGCGGYRHSDTVLITHDGYELLTRAPGVEEPLVLRRRGLGQRLYGHLVQRSLGIAGRS</sequence>
<organism evidence="4 5">
    <name type="scientific">Pseudomonas piscis</name>
    <dbReference type="NCBI Taxonomy" id="2614538"/>
    <lineage>
        <taxon>Bacteria</taxon>
        <taxon>Pseudomonadati</taxon>
        <taxon>Pseudomonadota</taxon>
        <taxon>Gammaproteobacteria</taxon>
        <taxon>Pseudomonadales</taxon>
        <taxon>Pseudomonadaceae</taxon>
        <taxon>Pseudomonas</taxon>
    </lineage>
</organism>
<dbReference type="InterPro" id="IPR050659">
    <property type="entry name" value="Peptidase_M24B"/>
</dbReference>
<protein>
    <submittedName>
        <fullName evidence="4">M24 family metallopeptidase</fullName>
    </submittedName>
</protein>
<gene>
    <name evidence="4" type="ORF">GDH07_09475</name>
</gene>
<feature type="region of interest" description="Disordered" evidence="1">
    <location>
        <begin position="1"/>
        <end position="144"/>
    </location>
</feature>
<dbReference type="InterPro" id="IPR029149">
    <property type="entry name" value="Creatin/AminoP/Spt16_N"/>
</dbReference>
<dbReference type="InterPro" id="IPR000994">
    <property type="entry name" value="Pept_M24"/>
</dbReference>